<comment type="caution">
    <text evidence="2">The sequence shown here is derived from an EMBL/GenBank/DDBJ whole genome shotgun (WGS) entry which is preliminary data.</text>
</comment>
<dbReference type="Proteomes" id="UP000886803">
    <property type="component" value="Unassembled WGS sequence"/>
</dbReference>
<gene>
    <name evidence="2" type="ORF">H9945_08325</name>
</gene>
<reference evidence="2" key="1">
    <citation type="journal article" date="2021" name="PeerJ">
        <title>Extensive microbial diversity within the chicken gut microbiome revealed by metagenomics and culture.</title>
        <authorList>
            <person name="Gilroy R."/>
            <person name="Ravi A."/>
            <person name="Getino M."/>
            <person name="Pursley I."/>
            <person name="Horton D.L."/>
            <person name="Alikhan N.F."/>
            <person name="Baker D."/>
            <person name="Gharbi K."/>
            <person name="Hall N."/>
            <person name="Watson M."/>
            <person name="Adriaenssens E.M."/>
            <person name="Foster-Nyarko E."/>
            <person name="Jarju S."/>
            <person name="Secka A."/>
            <person name="Antonio M."/>
            <person name="Oren A."/>
            <person name="Chaudhuri R.R."/>
            <person name="La Ragione R."/>
            <person name="Hildebrand F."/>
            <person name="Pallen M.J."/>
        </authorList>
    </citation>
    <scope>NUCLEOTIDE SEQUENCE</scope>
    <source>
        <strain evidence="2">ChiBcec8-13705</strain>
    </source>
</reference>
<reference evidence="2" key="2">
    <citation type="submission" date="2021-04" db="EMBL/GenBank/DDBJ databases">
        <authorList>
            <person name="Gilroy R."/>
        </authorList>
    </citation>
    <scope>NUCLEOTIDE SEQUENCE</scope>
    <source>
        <strain evidence="2">ChiBcec8-13705</strain>
    </source>
</reference>
<name>A0A9D2M7Z0_9FIRM</name>
<dbReference type="EMBL" id="DWYG01000139">
    <property type="protein sequence ID" value="HJB42490.1"/>
    <property type="molecule type" value="Genomic_DNA"/>
</dbReference>
<feature type="chain" id="PRO_5038562531" evidence="1">
    <location>
        <begin position="28"/>
        <end position="618"/>
    </location>
</feature>
<sequence length="618" mass="65553">MRIGNSGKSAPLILAALLLAGCAASTAASTPESAATQSPSAAPPATAETAQTTLTYDEIRPIADLGTEPGGLCTGYFTVSRDGLWGLIRADGEEVLPCEAPVPITRCGGGWHWIYWPEGLGWSDSSTMNFDELDAAVQAGNNGSLCPGHGGSADTFFFDLDVGAAVCYYHGTPGYIKPISDADWTEYGELLPVYPAYEAGEEGDPACPGTAQGGYFYVRRTGENVYPQKDGVQVEAILASFFFDEVLAPVQLETGWAYLDRDGNILTEAVYEPTYTDSIRDATPTLAAPLQNGYAAVSCDGLWGLLNANGAEALPCAYEGVAWEGTTLWVQEDGVWCEQELPDGAAAEAVTIDRDYEVTLDDGAPLPTAALPLYYKGNYAGLTWAELAEQTGFAEAELRALNPDVAQNPDGALAGAGELLLAESYPVPQEAQILVTFSAPGVPYPYSSRDFRVPAALEQEAAVALAKAYYETWAEGQGLAVQESNVDSYRTVTGGRFADFAAVQEYYSTIWAGEALEVLLEPYPWRGAAPTAYFAEGPDGELLTQGYAYDSVIPQAGYTHTAPRTAPDGSVTFAGICIQTTDDTGAPLPAEAGRLLYTPIRLEETEAGWRVTSVGAPF</sequence>
<proteinExistence type="predicted"/>
<evidence type="ECO:0000256" key="1">
    <source>
        <dbReference type="SAM" id="SignalP"/>
    </source>
</evidence>
<dbReference type="AlphaFoldDB" id="A0A9D2M7Z0"/>
<dbReference type="PROSITE" id="PS51257">
    <property type="entry name" value="PROKAR_LIPOPROTEIN"/>
    <property type="match status" value="1"/>
</dbReference>
<accession>A0A9D2M7Z0</accession>
<feature type="signal peptide" evidence="1">
    <location>
        <begin position="1"/>
        <end position="27"/>
    </location>
</feature>
<keyword evidence="1" id="KW-0732">Signal</keyword>
<organism evidence="2 3">
    <name type="scientific">Candidatus Gemmiger avicola</name>
    <dbReference type="NCBI Taxonomy" id="2838605"/>
    <lineage>
        <taxon>Bacteria</taxon>
        <taxon>Bacillati</taxon>
        <taxon>Bacillota</taxon>
        <taxon>Clostridia</taxon>
        <taxon>Eubacteriales</taxon>
        <taxon>Gemmiger</taxon>
    </lineage>
</organism>
<evidence type="ECO:0000313" key="2">
    <source>
        <dbReference type="EMBL" id="HJB42490.1"/>
    </source>
</evidence>
<protein>
    <submittedName>
        <fullName evidence="2">WG repeat-containing protein</fullName>
    </submittedName>
</protein>
<evidence type="ECO:0000313" key="3">
    <source>
        <dbReference type="Proteomes" id="UP000886803"/>
    </source>
</evidence>